<sequence>MTHLALVRYLALALPVAAVLGAARWTRPDRRRGGAALIGTVAAALGVLALNVVAAAVHWWSFAPMDGSVLGTPVDLWLGWALLWGGLPALVRVPVPIVLAGFAWLDALTMPLLEPAVALGRWWLVGEAVGLVAVALPAMLLGRWVADERHLAARATLQLVVFGGLVLWLAPAVAVDLSDGSWAPLTGLPRWALSLVVQVVALVGLPGVLAVREFVERGNGTPWPWDPPRRLVTTGPYAYVANPMQLSGVGLLAVAAAVTGSWTLLGAAGSAALFSAFIAGPHEHDDLTRRHGAAWAGYRAHVRTWWPRWRPYVGAPARLHLSVTCDVCDATAVAVAGLRPVGLAIRPAEAHARRLRRARYEGPDGYHADGVAAVARGLEHVHLGWAAVGWALRLPVLDRVFALIADGVGAGPRDLPAVRGSGAWATRGRS</sequence>
<feature type="transmembrane region" description="Helical" evidence="1">
    <location>
        <begin position="6"/>
        <end position="23"/>
    </location>
</feature>
<organism evidence="2 3">
    <name type="scientific">Luedemannella flava</name>
    <dbReference type="NCBI Taxonomy" id="349316"/>
    <lineage>
        <taxon>Bacteria</taxon>
        <taxon>Bacillati</taxon>
        <taxon>Actinomycetota</taxon>
        <taxon>Actinomycetes</taxon>
        <taxon>Micromonosporales</taxon>
        <taxon>Micromonosporaceae</taxon>
        <taxon>Luedemannella</taxon>
    </lineage>
</organism>
<reference evidence="2 3" key="1">
    <citation type="journal article" date="2019" name="Int. J. Syst. Evol. Microbiol.">
        <title>The Global Catalogue of Microorganisms (GCM) 10K type strain sequencing project: providing services to taxonomists for standard genome sequencing and annotation.</title>
        <authorList>
            <consortium name="The Broad Institute Genomics Platform"/>
            <consortium name="The Broad Institute Genome Sequencing Center for Infectious Disease"/>
            <person name="Wu L."/>
            <person name="Ma J."/>
        </authorList>
    </citation>
    <scope>NUCLEOTIDE SEQUENCE [LARGE SCALE GENOMIC DNA]</scope>
    <source>
        <strain evidence="2 3">JCM 13250</strain>
    </source>
</reference>
<feature type="transmembrane region" description="Helical" evidence="1">
    <location>
        <begin position="119"/>
        <end position="139"/>
    </location>
</feature>
<evidence type="ECO:0008006" key="4">
    <source>
        <dbReference type="Google" id="ProtNLM"/>
    </source>
</evidence>
<protein>
    <recommendedName>
        <fullName evidence="4">Isoprenylcysteine carboxylmethyltransferase family protein</fullName>
    </recommendedName>
</protein>
<feature type="transmembrane region" description="Helical" evidence="1">
    <location>
        <begin position="67"/>
        <end position="86"/>
    </location>
</feature>
<proteinExistence type="predicted"/>
<evidence type="ECO:0000256" key="1">
    <source>
        <dbReference type="SAM" id="Phobius"/>
    </source>
</evidence>
<gene>
    <name evidence="2" type="ORF">GCM10009682_61670</name>
</gene>
<dbReference type="Gene3D" id="1.20.120.1630">
    <property type="match status" value="1"/>
</dbReference>
<name>A0ABN2MRR6_9ACTN</name>
<dbReference type="Proteomes" id="UP001500218">
    <property type="component" value="Unassembled WGS sequence"/>
</dbReference>
<evidence type="ECO:0000313" key="2">
    <source>
        <dbReference type="EMBL" id="GAA1835131.1"/>
    </source>
</evidence>
<feature type="transmembrane region" description="Helical" evidence="1">
    <location>
        <begin position="151"/>
        <end position="171"/>
    </location>
</feature>
<keyword evidence="1" id="KW-0812">Transmembrane</keyword>
<feature type="transmembrane region" description="Helical" evidence="1">
    <location>
        <begin position="93"/>
        <end position="113"/>
    </location>
</feature>
<evidence type="ECO:0000313" key="3">
    <source>
        <dbReference type="Proteomes" id="UP001500218"/>
    </source>
</evidence>
<keyword evidence="3" id="KW-1185">Reference proteome</keyword>
<dbReference type="EMBL" id="BAAALT010000288">
    <property type="protein sequence ID" value="GAA1835131.1"/>
    <property type="molecule type" value="Genomic_DNA"/>
</dbReference>
<feature type="transmembrane region" description="Helical" evidence="1">
    <location>
        <begin position="191"/>
        <end position="215"/>
    </location>
</feature>
<keyword evidence="1" id="KW-1133">Transmembrane helix</keyword>
<accession>A0ABN2MRR6</accession>
<dbReference type="RefSeq" id="WP_425560580.1">
    <property type="nucleotide sequence ID" value="NZ_BAAALT010000288.1"/>
</dbReference>
<feature type="transmembrane region" description="Helical" evidence="1">
    <location>
        <begin position="35"/>
        <end position="61"/>
    </location>
</feature>
<keyword evidence="1" id="KW-0472">Membrane</keyword>
<comment type="caution">
    <text evidence="2">The sequence shown here is derived from an EMBL/GenBank/DDBJ whole genome shotgun (WGS) entry which is preliminary data.</text>
</comment>